<reference evidence="2 3" key="1">
    <citation type="submission" date="2018-06" db="EMBL/GenBank/DDBJ databases">
        <title>Genomic Encyclopedia of Type Strains, Phase IV (KMG-IV): sequencing the most valuable type-strain genomes for metagenomic binning, comparative biology and taxonomic classification.</title>
        <authorList>
            <person name="Goeker M."/>
        </authorList>
    </citation>
    <scope>NUCLEOTIDE SEQUENCE [LARGE SCALE GENOMIC DNA]</scope>
    <source>
        <strain evidence="2 3">DSM 44599</strain>
    </source>
</reference>
<dbReference type="AlphaFoldDB" id="A0A366DET6"/>
<keyword evidence="1" id="KW-0812">Transmembrane</keyword>
<keyword evidence="1" id="KW-0472">Membrane</keyword>
<accession>A0A366DET6</accession>
<feature type="transmembrane region" description="Helical" evidence="1">
    <location>
        <begin position="62"/>
        <end position="84"/>
    </location>
</feature>
<feature type="transmembrane region" description="Helical" evidence="1">
    <location>
        <begin position="6"/>
        <end position="24"/>
    </location>
</feature>
<keyword evidence="3" id="KW-1185">Reference proteome</keyword>
<sequence length="119" mass="13508">MIVAPINNSTLLFIFYFIIVVHVFDSVKHLWSARTRETVQDDSATDGPTSVVHTKNMHRLTALWSIVLCLLCLPWVAYLNYIISEEDRRIPLPVLIFMAIYVIGLGVIGPLGKKLINEQ</sequence>
<evidence type="ECO:0000313" key="2">
    <source>
        <dbReference type="EMBL" id="RBO87944.1"/>
    </source>
</evidence>
<gene>
    <name evidence="2" type="ORF">DFR74_110199</name>
</gene>
<feature type="transmembrane region" description="Helical" evidence="1">
    <location>
        <begin position="90"/>
        <end position="111"/>
    </location>
</feature>
<dbReference type="EMBL" id="QNRE01000010">
    <property type="protein sequence ID" value="RBO87944.1"/>
    <property type="molecule type" value="Genomic_DNA"/>
</dbReference>
<evidence type="ECO:0000313" key="3">
    <source>
        <dbReference type="Proteomes" id="UP000252586"/>
    </source>
</evidence>
<evidence type="ECO:0000256" key="1">
    <source>
        <dbReference type="SAM" id="Phobius"/>
    </source>
</evidence>
<protein>
    <submittedName>
        <fullName evidence="2">Uncharacterized protein</fullName>
    </submittedName>
</protein>
<proteinExistence type="predicted"/>
<keyword evidence="1" id="KW-1133">Transmembrane helix</keyword>
<comment type="caution">
    <text evidence="2">The sequence shown here is derived from an EMBL/GenBank/DDBJ whole genome shotgun (WGS) entry which is preliminary data.</text>
</comment>
<organism evidence="2 3">
    <name type="scientific">Nocardia puris</name>
    <dbReference type="NCBI Taxonomy" id="208602"/>
    <lineage>
        <taxon>Bacteria</taxon>
        <taxon>Bacillati</taxon>
        <taxon>Actinomycetota</taxon>
        <taxon>Actinomycetes</taxon>
        <taxon>Mycobacteriales</taxon>
        <taxon>Nocardiaceae</taxon>
        <taxon>Nocardia</taxon>
    </lineage>
</organism>
<name>A0A366DET6_9NOCA</name>
<dbReference type="Proteomes" id="UP000252586">
    <property type="component" value="Unassembled WGS sequence"/>
</dbReference>